<reference evidence="6 7" key="1">
    <citation type="submission" date="2016-10" db="EMBL/GenBank/DDBJ databases">
        <authorList>
            <person name="de Groot N.N."/>
        </authorList>
    </citation>
    <scope>NUCLEOTIDE SEQUENCE [LARGE SCALE GENOMIC DNA]</scope>
    <source>
        <strain evidence="6 7">CGMCC 1.7059</strain>
    </source>
</reference>
<evidence type="ECO:0000256" key="3">
    <source>
        <dbReference type="HAMAP-Rule" id="MF_00030"/>
    </source>
</evidence>
<proteinExistence type="inferred from homology"/>
<dbReference type="PROSITE" id="PS51831">
    <property type="entry name" value="HD"/>
    <property type="match status" value="1"/>
</dbReference>
<dbReference type="Gene3D" id="1.10.3410.10">
    <property type="entry name" value="putative deoxyguanosinetriphosphate triphosphohydrolase like domain"/>
    <property type="match status" value="1"/>
</dbReference>
<evidence type="ECO:0000256" key="4">
    <source>
        <dbReference type="SAM" id="MobiDB-lite"/>
    </source>
</evidence>
<dbReference type="RefSeq" id="WP_091811498.1">
    <property type="nucleotide sequence ID" value="NZ_FNNE01000002.1"/>
</dbReference>
<evidence type="ECO:0000256" key="1">
    <source>
        <dbReference type="ARBA" id="ARBA00022801"/>
    </source>
</evidence>
<dbReference type="GO" id="GO:0008832">
    <property type="term" value="F:dGTPase activity"/>
    <property type="evidence" value="ECO:0007669"/>
    <property type="project" value="UniProtKB-UniRule"/>
</dbReference>
<keyword evidence="7" id="KW-1185">Reference proteome</keyword>
<dbReference type="PANTHER" id="PTHR11373">
    <property type="entry name" value="DEOXYNUCLEOSIDE TRIPHOSPHATE TRIPHOSPHOHYDROLASE"/>
    <property type="match status" value="1"/>
</dbReference>
<feature type="domain" description="HD" evidence="5">
    <location>
        <begin position="80"/>
        <end position="269"/>
    </location>
</feature>
<dbReference type="EMBL" id="FNNE01000002">
    <property type="protein sequence ID" value="SDW31004.1"/>
    <property type="molecule type" value="Genomic_DNA"/>
</dbReference>
<comment type="catalytic activity">
    <reaction evidence="3">
        <text>dGTP + H2O = 2'-deoxyguanosine + triphosphate + H(+)</text>
        <dbReference type="Rhea" id="RHEA:15193"/>
        <dbReference type="ChEBI" id="CHEBI:15377"/>
        <dbReference type="ChEBI" id="CHEBI:15378"/>
        <dbReference type="ChEBI" id="CHEBI:17172"/>
        <dbReference type="ChEBI" id="CHEBI:18036"/>
        <dbReference type="ChEBI" id="CHEBI:61429"/>
        <dbReference type="EC" id="3.1.5.1"/>
    </reaction>
</comment>
<protein>
    <recommendedName>
        <fullName evidence="3">Probable deoxyguanosinetriphosphate triphosphohydrolase</fullName>
        <shortName evidence="3">dGTP triphosphohydrolase</shortName>
        <shortName evidence="3">dGTPase</shortName>
        <ecNumber evidence="3">3.1.5.1</ecNumber>
    </recommendedName>
</protein>
<comment type="caution">
    <text evidence="3">As this bacterium is not an Enterobacterale, this protein may not have a true dGTPase activity.</text>
</comment>
<accession>A0A1H2SIP3</accession>
<dbReference type="GO" id="GO:0006203">
    <property type="term" value="P:dGTP catabolic process"/>
    <property type="evidence" value="ECO:0007669"/>
    <property type="project" value="InterPro"/>
</dbReference>
<dbReference type="SUPFAM" id="SSF109604">
    <property type="entry name" value="HD-domain/PDEase-like"/>
    <property type="match status" value="1"/>
</dbReference>
<dbReference type="PANTHER" id="PTHR11373:SF32">
    <property type="entry name" value="DEOXYGUANOSINETRIPHOSPHATE TRIPHOSPHOHYDROLASE"/>
    <property type="match status" value="1"/>
</dbReference>
<gene>
    <name evidence="3" type="primary">dgt</name>
    <name evidence="6" type="ORF">SAMN04487960_102131</name>
</gene>
<keyword evidence="1 3" id="KW-0378">Hydrolase</keyword>
<dbReference type="STRING" id="488533.SAMN04487960_102131"/>
<feature type="region of interest" description="Disordered" evidence="4">
    <location>
        <begin position="1"/>
        <end position="28"/>
    </location>
</feature>
<dbReference type="InterPro" id="IPR020779">
    <property type="entry name" value="dNTPase_1"/>
</dbReference>
<dbReference type="Proteomes" id="UP000199675">
    <property type="component" value="Unassembled WGS sequence"/>
</dbReference>
<dbReference type="HAMAP" id="MF_00030">
    <property type="entry name" value="dGTPase_type1"/>
    <property type="match status" value="1"/>
</dbReference>
<dbReference type="Gene3D" id="1.10.3210.10">
    <property type="entry name" value="Hypothetical protein af1432"/>
    <property type="match status" value="2"/>
</dbReference>
<dbReference type="GO" id="GO:0000287">
    <property type="term" value="F:magnesium ion binding"/>
    <property type="evidence" value="ECO:0007669"/>
    <property type="project" value="UniProtKB-UniRule"/>
</dbReference>
<dbReference type="SMART" id="SM00471">
    <property type="entry name" value="HDc"/>
    <property type="match status" value="1"/>
</dbReference>
<dbReference type="OrthoDB" id="9803619at2"/>
<feature type="compositionally biased region" description="Basic and acidic residues" evidence="4">
    <location>
        <begin position="13"/>
        <end position="28"/>
    </location>
</feature>
<dbReference type="CDD" id="cd00077">
    <property type="entry name" value="HDc"/>
    <property type="match status" value="1"/>
</dbReference>
<dbReference type="EC" id="3.1.5.1" evidence="3"/>
<evidence type="ECO:0000256" key="2">
    <source>
        <dbReference type="ARBA" id="ARBA00022842"/>
    </source>
</evidence>
<dbReference type="InterPro" id="IPR006261">
    <property type="entry name" value="dGTPase"/>
</dbReference>
<dbReference type="InterPro" id="IPR003607">
    <property type="entry name" value="HD/PDEase_dom"/>
</dbReference>
<dbReference type="InterPro" id="IPR023293">
    <property type="entry name" value="dGTP_triP_hydro_central_sf"/>
</dbReference>
<dbReference type="InterPro" id="IPR006674">
    <property type="entry name" value="HD_domain"/>
</dbReference>
<evidence type="ECO:0000259" key="5">
    <source>
        <dbReference type="PROSITE" id="PS51831"/>
    </source>
</evidence>
<organism evidence="6 7">
    <name type="scientific">Marinobacter mobilis</name>
    <dbReference type="NCBI Taxonomy" id="488533"/>
    <lineage>
        <taxon>Bacteria</taxon>
        <taxon>Pseudomonadati</taxon>
        <taxon>Pseudomonadota</taxon>
        <taxon>Gammaproteobacteria</taxon>
        <taxon>Pseudomonadales</taxon>
        <taxon>Marinobacteraceae</taxon>
        <taxon>Marinobacter</taxon>
    </lineage>
</organism>
<dbReference type="Pfam" id="PF01966">
    <property type="entry name" value="HD"/>
    <property type="match status" value="1"/>
</dbReference>
<evidence type="ECO:0000313" key="7">
    <source>
        <dbReference type="Proteomes" id="UP000199675"/>
    </source>
</evidence>
<dbReference type="InterPro" id="IPR050135">
    <property type="entry name" value="dGTPase-like"/>
</dbReference>
<dbReference type="NCBIfam" id="NF003429">
    <property type="entry name" value="PRK04926.1"/>
    <property type="match status" value="1"/>
</dbReference>
<sequence>MSGTDTLDFTARFSRERPYNRPRGGDVERAGYSLQASGIAALEDQLESDRGRIINSAAVRRLQQKTQVFPLEHNAAVRSRLTHSLEVQQTGRFIVRTIFRKLGDRAEHYGLKGLERAMESLVEMACLMHDIGNPPFGHFGEAAISRWFEAHARALVPFSDAAAPEVLREPLLRELASFEGNAQAIRLLSRLQKLNLTYVQSAVVLKYTRVATEGRPAAGAAFSYLQKKPGYYYSEREFVEQMQRALGMEPGCRHPLAYIMEAADDISYCLADLEDGVDKGLMSFSVLADALKAAYAKARPEDADQARFRNFGDAKSFAQLVDEVLERAHREPINKDHEFFVSLRVKLIHPLVNHAAEAFIAHLGEVFQGRLNRALLEDGSPCHSVIETFKTVALEQVFSVPEVETLELQGYRIISGLLEHYRPLLELDLDAFDRLRSGTSKGLLIESRLFKRLPAKHVKAYESMRAEQPDDTSAELWECYCRCRLLQDMVSGMTDQFALDEFRTLSVMGPL</sequence>
<keyword evidence="2 3" id="KW-0460">Magnesium</keyword>
<comment type="function">
    <text evidence="3">dGTPase preferentially hydrolyzes dGTP over the other canonical NTPs.</text>
</comment>
<comment type="cofactor">
    <cofactor evidence="3">
        <name>Mg(2+)</name>
        <dbReference type="ChEBI" id="CHEBI:18420"/>
    </cofactor>
</comment>
<dbReference type="AlphaFoldDB" id="A0A1H2SIP3"/>
<name>A0A1H2SIP3_9GAMM</name>
<evidence type="ECO:0000313" key="6">
    <source>
        <dbReference type="EMBL" id="SDW31004.1"/>
    </source>
</evidence>
<dbReference type="NCBIfam" id="TIGR01353">
    <property type="entry name" value="dGTP_triPase"/>
    <property type="match status" value="1"/>
</dbReference>
<comment type="similarity">
    <text evidence="3">Belongs to the dGTPase family. Type 1 subfamily.</text>
</comment>